<dbReference type="GeneID" id="87823625"/>
<feature type="compositionally biased region" description="Basic residues" evidence="1">
    <location>
        <begin position="16"/>
        <end position="25"/>
    </location>
</feature>
<dbReference type="RefSeq" id="XP_062642500.1">
    <property type="nucleotide sequence ID" value="XM_062786855.1"/>
</dbReference>
<reference evidence="2" key="2">
    <citation type="submission" date="2023-05" db="EMBL/GenBank/DDBJ databases">
        <authorList>
            <consortium name="Lawrence Berkeley National Laboratory"/>
            <person name="Steindorff A."/>
            <person name="Hensen N."/>
            <person name="Bonometti L."/>
            <person name="Westerberg I."/>
            <person name="Brannstrom I.O."/>
            <person name="Guillou S."/>
            <person name="Cros-Aarteil S."/>
            <person name="Calhoun S."/>
            <person name="Haridas S."/>
            <person name="Kuo A."/>
            <person name="Mondo S."/>
            <person name="Pangilinan J."/>
            <person name="Riley R."/>
            <person name="Labutti K."/>
            <person name="Andreopoulos B."/>
            <person name="Lipzen A."/>
            <person name="Chen C."/>
            <person name="Yanf M."/>
            <person name="Daum C."/>
            <person name="Ng V."/>
            <person name="Clum A."/>
            <person name="Ohm R."/>
            <person name="Martin F."/>
            <person name="Silar P."/>
            <person name="Natvig D."/>
            <person name="Lalanne C."/>
            <person name="Gautier V."/>
            <person name="Ament-Velasquez S.L."/>
            <person name="Kruys A."/>
            <person name="Hutchinson M.I."/>
            <person name="Powell A.J."/>
            <person name="Barry K."/>
            <person name="Miller A.N."/>
            <person name="Grigoriev I.V."/>
            <person name="Debuchy R."/>
            <person name="Gladieux P."/>
            <person name="Thoren M.H."/>
            <person name="Johannesson H."/>
        </authorList>
    </citation>
    <scope>NUCLEOTIDE SEQUENCE</scope>
    <source>
        <strain evidence="2">CBS 731.68</strain>
    </source>
</reference>
<dbReference type="AlphaFoldDB" id="A0AAN6TQB0"/>
<organism evidence="2 3">
    <name type="scientific">Parathielavia appendiculata</name>
    <dbReference type="NCBI Taxonomy" id="2587402"/>
    <lineage>
        <taxon>Eukaryota</taxon>
        <taxon>Fungi</taxon>
        <taxon>Dikarya</taxon>
        <taxon>Ascomycota</taxon>
        <taxon>Pezizomycotina</taxon>
        <taxon>Sordariomycetes</taxon>
        <taxon>Sordariomycetidae</taxon>
        <taxon>Sordariales</taxon>
        <taxon>Chaetomiaceae</taxon>
        <taxon>Parathielavia</taxon>
    </lineage>
</organism>
<comment type="caution">
    <text evidence="2">The sequence shown here is derived from an EMBL/GenBank/DDBJ whole genome shotgun (WGS) entry which is preliminary data.</text>
</comment>
<protein>
    <recommendedName>
        <fullName evidence="4">Glycine zipper 2TM domain-containing protein</fullName>
    </recommendedName>
</protein>
<feature type="compositionally biased region" description="Basic and acidic residues" evidence="1">
    <location>
        <begin position="131"/>
        <end position="149"/>
    </location>
</feature>
<evidence type="ECO:0000256" key="1">
    <source>
        <dbReference type="SAM" id="MobiDB-lite"/>
    </source>
</evidence>
<evidence type="ECO:0008006" key="4">
    <source>
        <dbReference type="Google" id="ProtNLM"/>
    </source>
</evidence>
<evidence type="ECO:0000313" key="3">
    <source>
        <dbReference type="Proteomes" id="UP001302602"/>
    </source>
</evidence>
<reference evidence="2" key="1">
    <citation type="journal article" date="2023" name="Mol. Phylogenet. Evol.">
        <title>Genome-scale phylogeny and comparative genomics of the fungal order Sordariales.</title>
        <authorList>
            <person name="Hensen N."/>
            <person name="Bonometti L."/>
            <person name="Westerberg I."/>
            <person name="Brannstrom I.O."/>
            <person name="Guillou S."/>
            <person name="Cros-Aarteil S."/>
            <person name="Calhoun S."/>
            <person name="Haridas S."/>
            <person name="Kuo A."/>
            <person name="Mondo S."/>
            <person name="Pangilinan J."/>
            <person name="Riley R."/>
            <person name="LaButti K."/>
            <person name="Andreopoulos B."/>
            <person name="Lipzen A."/>
            <person name="Chen C."/>
            <person name="Yan M."/>
            <person name="Daum C."/>
            <person name="Ng V."/>
            <person name="Clum A."/>
            <person name="Steindorff A."/>
            <person name="Ohm R.A."/>
            <person name="Martin F."/>
            <person name="Silar P."/>
            <person name="Natvig D.O."/>
            <person name="Lalanne C."/>
            <person name="Gautier V."/>
            <person name="Ament-Velasquez S.L."/>
            <person name="Kruys A."/>
            <person name="Hutchinson M.I."/>
            <person name="Powell A.J."/>
            <person name="Barry K."/>
            <person name="Miller A.N."/>
            <person name="Grigoriev I.V."/>
            <person name="Debuchy R."/>
            <person name="Gladieux P."/>
            <person name="Hiltunen Thoren M."/>
            <person name="Johannesson H."/>
        </authorList>
    </citation>
    <scope>NUCLEOTIDE SEQUENCE</scope>
    <source>
        <strain evidence="2">CBS 731.68</strain>
    </source>
</reference>
<dbReference type="EMBL" id="MU853261">
    <property type="protein sequence ID" value="KAK4118727.1"/>
    <property type="molecule type" value="Genomic_DNA"/>
</dbReference>
<keyword evidence="3" id="KW-1185">Reference proteome</keyword>
<gene>
    <name evidence="2" type="ORF">N657DRAFT_330091</name>
</gene>
<dbReference type="Proteomes" id="UP001302602">
    <property type="component" value="Unassembled WGS sequence"/>
</dbReference>
<feature type="region of interest" description="Disordered" evidence="1">
    <location>
        <begin position="1"/>
        <end position="162"/>
    </location>
</feature>
<name>A0AAN6TQB0_9PEZI</name>
<sequence>MPHFRSDSDSSDYSPRRHRSPRRRSPTPGSRRIRDLSPVNNDHHYHPRLQFESHTPFYPVASGANGPGPRTRRPHSTGTPSTDTFATTTTSTLSPEEATTMSPARKRTRSRSRYTPSTSSISSSDDDDDEHRDTEGRYLHPGEHGEKNPHPRSKSRSPLDKARSLLSSNLTTSTSGLGVGVLGAIVGGLAASEAAHHHSHAHDHKRRGGYGDDYERAKHLHLISTVVGAAVGGLGANAIEKKIEARGRDKSSLGREGGVGGDDRERERERQREKEAVRYRDDVGGGGGGGRRRSGEWKRY</sequence>
<feature type="compositionally biased region" description="Basic and acidic residues" evidence="1">
    <location>
        <begin position="261"/>
        <end position="283"/>
    </location>
</feature>
<evidence type="ECO:0000313" key="2">
    <source>
        <dbReference type="EMBL" id="KAK4118727.1"/>
    </source>
</evidence>
<accession>A0AAN6TQB0</accession>
<feature type="region of interest" description="Disordered" evidence="1">
    <location>
        <begin position="246"/>
        <end position="300"/>
    </location>
</feature>
<feature type="compositionally biased region" description="Low complexity" evidence="1">
    <location>
        <begin position="113"/>
        <end position="123"/>
    </location>
</feature>
<feature type="compositionally biased region" description="Low complexity" evidence="1">
    <location>
        <begin position="76"/>
        <end position="100"/>
    </location>
</feature>
<proteinExistence type="predicted"/>